<evidence type="ECO:0000313" key="11">
    <source>
        <dbReference type="Proteomes" id="UP000177871"/>
    </source>
</evidence>
<feature type="transmembrane region" description="Helical" evidence="8">
    <location>
        <begin position="180"/>
        <end position="197"/>
    </location>
</feature>
<feature type="transmembrane region" description="Helical" evidence="8">
    <location>
        <begin position="292"/>
        <end position="312"/>
    </location>
</feature>
<dbReference type="STRING" id="1798381.A2721_01985"/>
<evidence type="ECO:0000256" key="6">
    <source>
        <dbReference type="ARBA" id="ARBA00022989"/>
    </source>
</evidence>
<feature type="transmembrane region" description="Helical" evidence="8">
    <location>
        <begin position="158"/>
        <end position="174"/>
    </location>
</feature>
<feature type="domain" description="Glycosyltransferase RgtA/B/C/D-like" evidence="9">
    <location>
        <begin position="65"/>
        <end position="216"/>
    </location>
</feature>
<keyword evidence="5 8" id="KW-0812">Transmembrane</keyword>
<proteinExistence type="predicted"/>
<evidence type="ECO:0000256" key="4">
    <source>
        <dbReference type="ARBA" id="ARBA00022679"/>
    </source>
</evidence>
<evidence type="ECO:0000256" key="2">
    <source>
        <dbReference type="ARBA" id="ARBA00022475"/>
    </source>
</evidence>
<dbReference type="Pfam" id="PF13231">
    <property type="entry name" value="PMT_2"/>
    <property type="match status" value="1"/>
</dbReference>
<dbReference type="InterPro" id="IPR050297">
    <property type="entry name" value="LipidA_mod_glycosyltrf_83"/>
</dbReference>
<dbReference type="EMBL" id="MFJK01000009">
    <property type="protein sequence ID" value="OGG19167.1"/>
    <property type="molecule type" value="Genomic_DNA"/>
</dbReference>
<feature type="transmembrane region" description="Helical" evidence="8">
    <location>
        <begin position="204"/>
        <end position="221"/>
    </location>
</feature>
<keyword evidence="7 8" id="KW-0472">Membrane</keyword>
<dbReference type="InterPro" id="IPR038731">
    <property type="entry name" value="RgtA/B/C-like"/>
</dbReference>
<dbReference type="GO" id="GO:0005886">
    <property type="term" value="C:plasma membrane"/>
    <property type="evidence" value="ECO:0007669"/>
    <property type="project" value="UniProtKB-SubCell"/>
</dbReference>
<dbReference type="GO" id="GO:0016763">
    <property type="term" value="F:pentosyltransferase activity"/>
    <property type="evidence" value="ECO:0007669"/>
    <property type="project" value="TreeGrafter"/>
</dbReference>
<dbReference type="GO" id="GO:0009103">
    <property type="term" value="P:lipopolysaccharide biosynthetic process"/>
    <property type="evidence" value="ECO:0007669"/>
    <property type="project" value="UniProtKB-ARBA"/>
</dbReference>
<evidence type="ECO:0000259" key="9">
    <source>
        <dbReference type="Pfam" id="PF13231"/>
    </source>
</evidence>
<evidence type="ECO:0000256" key="7">
    <source>
        <dbReference type="ARBA" id="ARBA00023136"/>
    </source>
</evidence>
<evidence type="ECO:0000256" key="8">
    <source>
        <dbReference type="SAM" id="Phobius"/>
    </source>
</evidence>
<evidence type="ECO:0000256" key="1">
    <source>
        <dbReference type="ARBA" id="ARBA00004651"/>
    </source>
</evidence>
<feature type="transmembrane region" description="Helical" evidence="8">
    <location>
        <begin position="112"/>
        <end position="128"/>
    </location>
</feature>
<keyword evidence="4" id="KW-0808">Transferase</keyword>
<dbReference type="Proteomes" id="UP000177871">
    <property type="component" value="Unassembled WGS sequence"/>
</dbReference>
<protein>
    <recommendedName>
        <fullName evidence="9">Glycosyltransferase RgtA/B/C/D-like domain-containing protein</fullName>
    </recommendedName>
</protein>
<feature type="transmembrane region" description="Helical" evidence="8">
    <location>
        <begin position="343"/>
        <end position="366"/>
    </location>
</feature>
<comment type="caution">
    <text evidence="10">The sequence shown here is derived from an EMBL/GenBank/DDBJ whole genome shotgun (WGS) entry which is preliminary data.</text>
</comment>
<feature type="transmembrane region" description="Helical" evidence="8">
    <location>
        <begin position="83"/>
        <end position="100"/>
    </location>
</feature>
<keyword evidence="2" id="KW-1003">Cell membrane</keyword>
<feature type="transmembrane region" description="Helical" evidence="8">
    <location>
        <begin position="318"/>
        <end position="336"/>
    </location>
</feature>
<accession>A0A1F6A4H0</accession>
<feature type="transmembrane region" description="Helical" evidence="8">
    <location>
        <begin position="12"/>
        <end position="37"/>
    </location>
</feature>
<dbReference type="PANTHER" id="PTHR33908">
    <property type="entry name" value="MANNOSYLTRANSFERASE YKCB-RELATED"/>
    <property type="match status" value="1"/>
</dbReference>
<dbReference type="PANTHER" id="PTHR33908:SF11">
    <property type="entry name" value="MEMBRANE PROTEIN"/>
    <property type="match status" value="1"/>
</dbReference>
<feature type="transmembrane region" description="Helical" evidence="8">
    <location>
        <begin position="266"/>
        <end position="285"/>
    </location>
</feature>
<name>A0A1F6A4H0_9BACT</name>
<dbReference type="AlphaFoldDB" id="A0A1F6A4H0"/>
<organism evidence="10 11">
    <name type="scientific">Candidatus Gottesmanbacteria bacterium RIFCSPHIGHO2_01_FULL_47_48</name>
    <dbReference type="NCBI Taxonomy" id="1798381"/>
    <lineage>
        <taxon>Bacteria</taxon>
        <taxon>Candidatus Gottesmaniibacteriota</taxon>
    </lineage>
</organism>
<keyword evidence="3" id="KW-0328">Glycosyltransferase</keyword>
<evidence type="ECO:0000256" key="3">
    <source>
        <dbReference type="ARBA" id="ARBA00022676"/>
    </source>
</evidence>
<reference evidence="10 11" key="1">
    <citation type="journal article" date="2016" name="Nat. Commun.">
        <title>Thousands of microbial genomes shed light on interconnected biogeochemical processes in an aquifer system.</title>
        <authorList>
            <person name="Anantharaman K."/>
            <person name="Brown C.T."/>
            <person name="Hug L.A."/>
            <person name="Sharon I."/>
            <person name="Castelle C.J."/>
            <person name="Probst A.J."/>
            <person name="Thomas B.C."/>
            <person name="Singh A."/>
            <person name="Wilkins M.J."/>
            <person name="Karaoz U."/>
            <person name="Brodie E.L."/>
            <person name="Williams K.H."/>
            <person name="Hubbard S.S."/>
            <person name="Banfield J.F."/>
        </authorList>
    </citation>
    <scope>NUCLEOTIDE SEQUENCE [LARGE SCALE GENOMIC DNA]</scope>
</reference>
<feature type="transmembrane region" description="Helical" evidence="8">
    <location>
        <begin position="134"/>
        <end position="151"/>
    </location>
</feature>
<comment type="subcellular location">
    <subcellularLocation>
        <location evidence="1">Cell membrane</location>
        <topology evidence="1">Multi-pass membrane protein</topology>
    </subcellularLocation>
</comment>
<evidence type="ECO:0000256" key="5">
    <source>
        <dbReference type="ARBA" id="ARBA00022692"/>
    </source>
</evidence>
<gene>
    <name evidence="10" type="ORF">A2721_01985</name>
</gene>
<keyword evidence="6 8" id="KW-1133">Transmembrane helix</keyword>
<sequence length="476" mass="54230">MEMIKPLSKISTLALAILTLLYLLTRTINILSLPIFLDEALYLRMTRDLLSFGQIWISFVDGKEPFFFWVNAIFLRILPNPLFAGRLLQVLAGLGTLLVLYHLTNYLFKRKVALVASLLYIFSPFFLLYNRLAILDNFLTFILIAYVYFLLRTIRERSKKYAVLCGTFLGLALITKSLALMYLVAIPSALLVFGNIFRMKRRDFLPILLILAIAACLYFPLTQVPGFEAIAVKNATLTWPLKTAFSNLDSIFIINLKTVIRHWLPYLWGFVPMGLVALFSTLAVFRKNREIIFLIALLVIPTLAGTLIGRIFFPRHLLFTTVPFLIILAWAIVHLADNIKSKLLAFAVVLCLLIQPGISTLSLAYWNKPNFLPEIEKWQLYYGWPSGNCLLLPVEKIEKLAATELIKVSIPPDGVAEVMKLSFYDSRAVTLLPDANAKVADYQVFNYYQEDTALKPLTLDSKLCRQPPKIYELQKD</sequence>
<evidence type="ECO:0000313" key="10">
    <source>
        <dbReference type="EMBL" id="OGG19167.1"/>
    </source>
</evidence>